<protein>
    <recommendedName>
        <fullName evidence="3">CCHC-type domain-containing protein</fullName>
    </recommendedName>
</protein>
<dbReference type="EMBL" id="BGPR01000947">
    <property type="protein sequence ID" value="GBM40910.1"/>
    <property type="molecule type" value="Genomic_DNA"/>
</dbReference>
<keyword evidence="2" id="KW-1185">Reference proteome</keyword>
<proteinExistence type="predicted"/>
<dbReference type="AlphaFoldDB" id="A0A4Y2FH70"/>
<sequence>MLGSKSSRKNVPDSQSKVGGVSAIEQLISQIKDFDFDPDVVDDIFTQLQDLIEIYTSKSRDIKAGVRDSLNERVIAPLIKFIKDRETTHLANMYDLKAREVDFNIRQYQAKIRESESTIEYLRGKLNLLNTELFDFKKVLKDSSQGLLETTKEVQSIISKATPSFSQVLQSRPAVPVRAPVSQTQENHVVLLRPKKDSTSEENRKLVENALVVRNSAARINRISKVSRGGGLIIEAPTLADLEALQAEISCVPSLEEHFEVSKPKRRRPPVIILGLPNDVDKDRLMKGLSAKNHFMCDAKNNLLFEVNFSIRAKFSTNWIVSVDLSIYKRLFDDSGLYFEFSRFKFDNFFGVKQCKHCRRFGHTTKWCPRAKDVLCDHCGGDHPSASCKEVSCINCKESNQRTG</sequence>
<gene>
    <name evidence="1" type="ORF">AVEN_234044_1</name>
</gene>
<name>A0A4Y2FH70_ARAVE</name>
<dbReference type="OrthoDB" id="10026072at2759"/>
<comment type="caution">
    <text evidence="1">The sequence shown here is derived from an EMBL/GenBank/DDBJ whole genome shotgun (WGS) entry which is preliminary data.</text>
</comment>
<dbReference type="Proteomes" id="UP000499080">
    <property type="component" value="Unassembled WGS sequence"/>
</dbReference>
<evidence type="ECO:0008006" key="3">
    <source>
        <dbReference type="Google" id="ProtNLM"/>
    </source>
</evidence>
<evidence type="ECO:0000313" key="2">
    <source>
        <dbReference type="Proteomes" id="UP000499080"/>
    </source>
</evidence>
<reference evidence="1 2" key="1">
    <citation type="journal article" date="2019" name="Sci. Rep.">
        <title>Orb-weaving spider Araneus ventricosus genome elucidates the spidroin gene catalogue.</title>
        <authorList>
            <person name="Kono N."/>
            <person name="Nakamura H."/>
            <person name="Ohtoshi R."/>
            <person name="Moran D.A.P."/>
            <person name="Shinohara A."/>
            <person name="Yoshida Y."/>
            <person name="Fujiwara M."/>
            <person name="Mori M."/>
            <person name="Tomita M."/>
            <person name="Arakawa K."/>
        </authorList>
    </citation>
    <scope>NUCLEOTIDE SEQUENCE [LARGE SCALE GENOMIC DNA]</scope>
</reference>
<organism evidence="1 2">
    <name type="scientific">Araneus ventricosus</name>
    <name type="common">Orbweaver spider</name>
    <name type="synonym">Epeira ventricosa</name>
    <dbReference type="NCBI Taxonomy" id="182803"/>
    <lineage>
        <taxon>Eukaryota</taxon>
        <taxon>Metazoa</taxon>
        <taxon>Ecdysozoa</taxon>
        <taxon>Arthropoda</taxon>
        <taxon>Chelicerata</taxon>
        <taxon>Arachnida</taxon>
        <taxon>Araneae</taxon>
        <taxon>Araneomorphae</taxon>
        <taxon>Entelegynae</taxon>
        <taxon>Araneoidea</taxon>
        <taxon>Araneidae</taxon>
        <taxon>Araneus</taxon>
    </lineage>
</organism>
<evidence type="ECO:0000313" key="1">
    <source>
        <dbReference type="EMBL" id="GBM40910.1"/>
    </source>
</evidence>
<accession>A0A4Y2FH70</accession>